<sequence>MYITGHCFISDGCKLWSSQDIYGEGVGYITFPDYARGHDIGYQQCFIPRQRSESQELAVSHLLADWWVHYGPGDERARKGWAYRKMGIFSKLYDEFFATAESRGMRNPLIERDSYRGFSHTMVEYSIDTWISRNQPVERYFRTVQQGVSAIDTRQLAQNLGFMADKFDMDGQVFRHDLKSFQERVGRAGNTGEWVLFAGLKKFGLAQSPQSLSLLASCIDRGLAQISDQDMTSMLGECIEFVRSRTLSNRI</sequence>
<accession>A0ABT5PSM4</accession>
<evidence type="ECO:0000313" key="2">
    <source>
        <dbReference type="Proteomes" id="UP001150531"/>
    </source>
</evidence>
<reference evidence="1" key="1">
    <citation type="submission" date="2022-05" db="EMBL/GenBank/DDBJ databases">
        <title>Novel Pseudomonas spp. Isolated from a Rainbow Trout Aquaculture Facility.</title>
        <authorList>
            <person name="Testerman T."/>
            <person name="Graf J."/>
        </authorList>
    </citation>
    <scope>NUCLEOTIDE SEQUENCE</scope>
    <source>
        <strain evidence="1">ID386</strain>
    </source>
</reference>
<organism evidence="1 2">
    <name type="scientific">Pseudomonas aphyarum</name>
    <dbReference type="NCBI Taxonomy" id="2942629"/>
    <lineage>
        <taxon>Bacteria</taxon>
        <taxon>Pseudomonadati</taxon>
        <taxon>Pseudomonadota</taxon>
        <taxon>Gammaproteobacteria</taxon>
        <taxon>Pseudomonadales</taxon>
        <taxon>Pseudomonadaceae</taxon>
        <taxon>Pseudomonas</taxon>
    </lineage>
</organism>
<protein>
    <submittedName>
        <fullName evidence="1">Uncharacterized protein</fullName>
    </submittedName>
</protein>
<keyword evidence="2" id="KW-1185">Reference proteome</keyword>
<proteinExistence type="predicted"/>
<comment type="caution">
    <text evidence="1">The sequence shown here is derived from an EMBL/GenBank/DDBJ whole genome shotgun (WGS) entry which is preliminary data.</text>
</comment>
<dbReference type="EMBL" id="JAMDGS010000013">
    <property type="protein sequence ID" value="MDD1126833.1"/>
    <property type="molecule type" value="Genomic_DNA"/>
</dbReference>
<dbReference type="Proteomes" id="UP001150531">
    <property type="component" value="Unassembled WGS sequence"/>
</dbReference>
<name>A0ABT5PSM4_9PSED</name>
<evidence type="ECO:0000313" key="1">
    <source>
        <dbReference type="EMBL" id="MDD1126833.1"/>
    </source>
</evidence>
<gene>
    <name evidence="1" type="ORF">M5G18_19725</name>
</gene>
<dbReference type="RefSeq" id="WP_273897732.1">
    <property type="nucleotide sequence ID" value="NZ_JAMDGS010000013.1"/>
</dbReference>